<dbReference type="OrthoDB" id="439046at2759"/>
<organism evidence="4 5">
    <name type="scientific">Neonectria ditissima</name>
    <dbReference type="NCBI Taxonomy" id="78410"/>
    <lineage>
        <taxon>Eukaryota</taxon>
        <taxon>Fungi</taxon>
        <taxon>Dikarya</taxon>
        <taxon>Ascomycota</taxon>
        <taxon>Pezizomycotina</taxon>
        <taxon>Sordariomycetes</taxon>
        <taxon>Hypocreomycetidae</taxon>
        <taxon>Hypocreales</taxon>
        <taxon>Nectriaceae</taxon>
        <taxon>Neonectria</taxon>
    </lineage>
</organism>
<feature type="domain" description="Fido" evidence="3">
    <location>
        <begin position="205"/>
        <end position="355"/>
    </location>
</feature>
<protein>
    <recommendedName>
        <fullName evidence="3">Fido domain-containing protein</fullName>
    </recommendedName>
</protein>
<dbReference type="PANTHER" id="PTHR13504">
    <property type="entry name" value="FIDO DOMAIN-CONTAINING PROTEIN DDB_G0283145"/>
    <property type="match status" value="1"/>
</dbReference>
<name>A0A0P7AKZ1_9HYPO</name>
<dbReference type="STRING" id="78410.A0A0P7AKZ1"/>
<evidence type="ECO:0000259" key="3">
    <source>
        <dbReference type="PROSITE" id="PS51459"/>
    </source>
</evidence>
<dbReference type="PANTHER" id="PTHR13504:SF38">
    <property type="entry name" value="FIDO DOMAIN-CONTAINING PROTEIN"/>
    <property type="match status" value="1"/>
</dbReference>
<dbReference type="AlphaFoldDB" id="A0A0P7AKZ1"/>
<dbReference type="GO" id="GO:0005524">
    <property type="term" value="F:ATP binding"/>
    <property type="evidence" value="ECO:0007669"/>
    <property type="project" value="UniProtKB-KW"/>
</dbReference>
<feature type="binding site" evidence="2">
    <location>
        <begin position="302"/>
        <end position="309"/>
    </location>
    <ligand>
        <name>ATP</name>
        <dbReference type="ChEBI" id="CHEBI:30616"/>
    </ligand>
</feature>
<dbReference type="InterPro" id="IPR036597">
    <property type="entry name" value="Fido-like_dom_sf"/>
</dbReference>
<evidence type="ECO:0000313" key="5">
    <source>
        <dbReference type="Proteomes" id="UP000050424"/>
    </source>
</evidence>
<accession>A0A0P7AKZ1</accession>
<keyword evidence="2" id="KW-0547">Nucleotide-binding</keyword>
<dbReference type="SUPFAM" id="SSF140931">
    <property type="entry name" value="Fic-like"/>
    <property type="match status" value="1"/>
</dbReference>
<dbReference type="InterPro" id="IPR003812">
    <property type="entry name" value="Fido"/>
</dbReference>
<dbReference type="PROSITE" id="PS51459">
    <property type="entry name" value="FIDO"/>
    <property type="match status" value="1"/>
</dbReference>
<dbReference type="Gene3D" id="1.10.3290.10">
    <property type="entry name" value="Fido-like domain"/>
    <property type="match status" value="1"/>
</dbReference>
<dbReference type="InterPro" id="IPR040198">
    <property type="entry name" value="Fido_containing"/>
</dbReference>
<dbReference type="EMBL" id="LKCW01000133">
    <property type="protein sequence ID" value="KPM38455.1"/>
    <property type="molecule type" value="Genomic_DNA"/>
</dbReference>
<reference evidence="4 5" key="1">
    <citation type="submission" date="2015-09" db="EMBL/GenBank/DDBJ databases">
        <title>Draft genome of a European isolate of the apple canker pathogen Neonectria ditissima.</title>
        <authorList>
            <person name="Gomez-Cortecero A."/>
            <person name="Harrison R.J."/>
            <person name="Armitage A.D."/>
        </authorList>
    </citation>
    <scope>NUCLEOTIDE SEQUENCE [LARGE SCALE GENOMIC DNA]</scope>
    <source>
        <strain evidence="4 5">R09/05</strain>
    </source>
</reference>
<dbReference type="Proteomes" id="UP000050424">
    <property type="component" value="Unassembled WGS sequence"/>
</dbReference>
<dbReference type="Pfam" id="PF02661">
    <property type="entry name" value="Fic"/>
    <property type="match status" value="1"/>
</dbReference>
<keyword evidence="2" id="KW-0067">ATP-binding</keyword>
<keyword evidence="5" id="KW-1185">Reference proteome</keyword>
<gene>
    <name evidence="4" type="ORF">AK830_g8074</name>
</gene>
<evidence type="ECO:0000313" key="4">
    <source>
        <dbReference type="EMBL" id="KPM38455.1"/>
    </source>
</evidence>
<feature type="active site" evidence="1">
    <location>
        <position position="298"/>
    </location>
</feature>
<comment type="caution">
    <text evidence="4">The sequence shown here is derived from an EMBL/GenBank/DDBJ whole genome shotgun (WGS) entry which is preliminary data.</text>
</comment>
<sequence>MAAAAMFARRTSVGVHCHVVLGQHMVRDFTHVAKARLKLLEDVYKPFKKFPRNSPEWIALAESGRVWEDYHQPADSVKQGYIRLQEEHASSLQEIDTLKDSMKFPASVIAKRLVAAYAHQSVKIEDNRLKSGESIVIEDYLNSHYFKTIDLKNLSSERLKDLALPDVSFLVPNVDRAQVVELRNHLLASHWISETSLRHQGTSGFGENEIRHLSALTMSGLAPGAHYPGIFGPKVKLGEYRQTPIGVQSNPMRVFPYHPEVPACMGRFFQWRKKVHDEKRLHPLIIACQTVACFLHIHPFPDGNGRVSRMVMHDYLLRNGYAPIVFQPLERKDYLRMIKNAQDGEPDEFVARVVTTQLEMMYTFKMEEKSG</sequence>
<evidence type="ECO:0000256" key="1">
    <source>
        <dbReference type="PIRSR" id="PIRSR640198-1"/>
    </source>
</evidence>
<proteinExistence type="predicted"/>
<evidence type="ECO:0000256" key="2">
    <source>
        <dbReference type="PIRSR" id="PIRSR640198-2"/>
    </source>
</evidence>